<dbReference type="PANTHER" id="PTHR30050:SF4">
    <property type="entry name" value="ATP-BINDING PROTEIN RV3427C IN INSERTION SEQUENCE-RELATED"/>
    <property type="match status" value="1"/>
</dbReference>
<dbReference type="PIRSF" id="PIRSF003073">
    <property type="entry name" value="DNAC_TnpB_IstB"/>
    <property type="match status" value="1"/>
</dbReference>
<keyword evidence="3" id="KW-0067">ATP-binding</keyword>
<dbReference type="InterPro" id="IPR028350">
    <property type="entry name" value="DNAC/IstB-like"/>
</dbReference>
<keyword evidence="2" id="KW-0547">Nucleotide-binding</keyword>
<feature type="region of interest" description="Disordered" evidence="4">
    <location>
        <begin position="239"/>
        <end position="264"/>
    </location>
</feature>
<name>A0ABX1P161_9RHOO</name>
<dbReference type="Pfam" id="PF01695">
    <property type="entry name" value="IstB_IS21"/>
    <property type="match status" value="1"/>
</dbReference>
<dbReference type="InterPro" id="IPR047661">
    <property type="entry name" value="IstB"/>
</dbReference>
<gene>
    <name evidence="6" type="ORF">GPA24_20160</name>
</gene>
<comment type="caution">
    <text evidence="6">The sequence shown here is derived from an EMBL/GenBank/DDBJ whole genome shotgun (WGS) entry which is preliminary data.</text>
</comment>
<dbReference type="InterPro" id="IPR003593">
    <property type="entry name" value="AAA+_ATPase"/>
</dbReference>
<comment type="similarity">
    <text evidence="1">Belongs to the IS21/IS1162 putative ATP-binding protein family.</text>
</comment>
<dbReference type="Proteomes" id="UP000633943">
    <property type="component" value="Unassembled WGS sequence"/>
</dbReference>
<reference evidence="6 7" key="1">
    <citation type="submission" date="2019-12" db="EMBL/GenBank/DDBJ databases">
        <title>Comparative genomics gives insights into the taxonomy of the Azoarcus-Aromatoleum group and reveals separate origins of nif in the plant-associated Azoarcus and non-plant-associated Aromatoleum sub-groups.</title>
        <authorList>
            <person name="Lafos M."/>
            <person name="Maluk M."/>
            <person name="Batista M."/>
            <person name="Junghare M."/>
            <person name="Carmona M."/>
            <person name="Faoro H."/>
            <person name="Cruz L.M."/>
            <person name="Battistoni F."/>
            <person name="De Souza E."/>
            <person name="Pedrosa F."/>
            <person name="Chen W.-M."/>
            <person name="Poole P.S."/>
            <person name="Dixon R.A."/>
            <person name="James E.K."/>
        </authorList>
    </citation>
    <scope>NUCLEOTIDE SEQUENCE [LARGE SCALE GENOMIC DNA]</scope>
    <source>
        <strain evidence="6 7">PbN1</strain>
    </source>
</reference>
<organism evidence="6 7">
    <name type="scientific">Aromatoleum bremense</name>
    <dbReference type="NCBI Taxonomy" id="76115"/>
    <lineage>
        <taxon>Bacteria</taxon>
        <taxon>Pseudomonadati</taxon>
        <taxon>Pseudomonadota</taxon>
        <taxon>Betaproteobacteria</taxon>
        <taxon>Rhodocyclales</taxon>
        <taxon>Rhodocyclaceae</taxon>
        <taxon>Aromatoleum</taxon>
    </lineage>
</organism>
<dbReference type="InterPro" id="IPR002611">
    <property type="entry name" value="IstB_ATP-bd"/>
</dbReference>
<dbReference type="SMART" id="SM00382">
    <property type="entry name" value="AAA"/>
    <property type="match status" value="1"/>
</dbReference>
<keyword evidence="7" id="KW-1185">Reference proteome</keyword>
<proteinExistence type="inferred from homology"/>
<dbReference type="InterPro" id="IPR027417">
    <property type="entry name" value="P-loop_NTPase"/>
</dbReference>
<dbReference type="EMBL" id="WTVP01000120">
    <property type="protein sequence ID" value="NMG17793.1"/>
    <property type="molecule type" value="Genomic_DNA"/>
</dbReference>
<evidence type="ECO:0000256" key="2">
    <source>
        <dbReference type="ARBA" id="ARBA00022741"/>
    </source>
</evidence>
<evidence type="ECO:0000259" key="5">
    <source>
        <dbReference type="SMART" id="SM00382"/>
    </source>
</evidence>
<evidence type="ECO:0000313" key="6">
    <source>
        <dbReference type="EMBL" id="NMG17793.1"/>
    </source>
</evidence>
<protein>
    <submittedName>
        <fullName evidence="6">AAA family ATPase</fullName>
    </submittedName>
</protein>
<dbReference type="Gene3D" id="3.40.50.300">
    <property type="entry name" value="P-loop containing nucleotide triphosphate hydrolases"/>
    <property type="match status" value="1"/>
</dbReference>
<evidence type="ECO:0000256" key="3">
    <source>
        <dbReference type="ARBA" id="ARBA00022840"/>
    </source>
</evidence>
<evidence type="ECO:0000313" key="7">
    <source>
        <dbReference type="Proteomes" id="UP000633943"/>
    </source>
</evidence>
<dbReference type="RefSeq" id="WP_169204270.1">
    <property type="nucleotide sequence ID" value="NZ_CP059467.1"/>
</dbReference>
<dbReference type="PANTHER" id="PTHR30050">
    <property type="entry name" value="CHROMOSOMAL REPLICATION INITIATOR PROTEIN DNAA"/>
    <property type="match status" value="1"/>
</dbReference>
<feature type="domain" description="AAA+ ATPase" evidence="5">
    <location>
        <begin position="99"/>
        <end position="234"/>
    </location>
</feature>
<dbReference type="CDD" id="cd00009">
    <property type="entry name" value="AAA"/>
    <property type="match status" value="1"/>
</dbReference>
<evidence type="ECO:0000256" key="1">
    <source>
        <dbReference type="ARBA" id="ARBA00008059"/>
    </source>
</evidence>
<accession>A0ABX1P161</accession>
<dbReference type="NCBIfam" id="NF038214">
    <property type="entry name" value="IS21_help_AAA"/>
    <property type="match status" value="1"/>
</dbReference>
<sequence>MTTREQIHAQLAQLRLRGMAAALDAEFERAEREGAPPAEVVGRLLAAEAAERREKSLAYRLTQAKLPWRWTLDSFPFDRQPGVDRGQIRALAGLDFLRRNENILLIGPPGTGKTGIALALLREACLNGHAARFYKAQVLLDELYASLADRSTPKLLAQLARFQPLLIDELGYLTLKPEQSNAFFRLMDQRYGRVSTLITTNLEPSAWYELFANKALVDALLDRLQHRCITIRIDGPSLRTPVPHSPPTNKGASKSAPLPCAPAA</sequence>
<dbReference type="SUPFAM" id="SSF52540">
    <property type="entry name" value="P-loop containing nucleoside triphosphate hydrolases"/>
    <property type="match status" value="1"/>
</dbReference>
<evidence type="ECO:0000256" key="4">
    <source>
        <dbReference type="SAM" id="MobiDB-lite"/>
    </source>
</evidence>